<dbReference type="PANTHER" id="PTHR46765">
    <property type="entry name" value="P-LOOP CONTAINING NUCLEOSIDE TRIPHOSPHATE HYDROLASES SUPERFAMILY PROTEIN"/>
    <property type="match status" value="1"/>
</dbReference>
<comment type="similarity">
    <text evidence="3">Belongs to the activator 1 small subunits family. CTF18 subfamily.</text>
</comment>
<keyword evidence="6" id="KW-1185">Reference proteome</keyword>
<sequence length="226" mass="25259">MMANRQERENIEEVHANIITNEASIWVNKYSPRSYVDLLSDDGVNRHLMSWVKLWDECVFKRKIVNLPKNVSTKEKDLLILDSGKPRRPMQKIALLCGPAGLGKTTLANVVARQAGYAVVELNASDSRNVPDFEKALEGAVRTSRTLDKKSRPNCLILDEIDGAPVEAIRYLVKATQAAGKKAIRRPIICICNNMYTPALRELRAVALNVQVGPTAKERLIQRLTA</sequence>
<evidence type="ECO:0000256" key="2">
    <source>
        <dbReference type="ARBA" id="ARBA00023242"/>
    </source>
</evidence>
<name>A0A2G9TAI1_TELCI</name>
<dbReference type="Proteomes" id="UP000230423">
    <property type="component" value="Unassembled WGS sequence"/>
</dbReference>
<evidence type="ECO:0000256" key="3">
    <source>
        <dbReference type="ARBA" id="ARBA00043975"/>
    </source>
</evidence>
<dbReference type="SUPFAM" id="SSF52540">
    <property type="entry name" value="P-loop containing nucleoside triphosphate hydrolases"/>
    <property type="match status" value="1"/>
</dbReference>
<evidence type="ECO:0000313" key="5">
    <source>
        <dbReference type="EMBL" id="PIO54977.1"/>
    </source>
</evidence>
<accession>A0A2G9TAI1</accession>
<dbReference type="SMART" id="SM00382">
    <property type="entry name" value="AAA"/>
    <property type="match status" value="1"/>
</dbReference>
<feature type="domain" description="AAA+ ATPase" evidence="4">
    <location>
        <begin position="90"/>
        <end position="218"/>
    </location>
</feature>
<dbReference type="InterPro" id="IPR003593">
    <property type="entry name" value="AAA+_ATPase"/>
</dbReference>
<proteinExistence type="inferred from homology"/>
<evidence type="ECO:0000259" key="4">
    <source>
        <dbReference type="SMART" id="SM00382"/>
    </source>
</evidence>
<evidence type="ECO:0000313" key="6">
    <source>
        <dbReference type="Proteomes" id="UP000230423"/>
    </source>
</evidence>
<organism evidence="5 6">
    <name type="scientific">Teladorsagia circumcincta</name>
    <name type="common">Brown stomach worm</name>
    <name type="synonym">Ostertagia circumcincta</name>
    <dbReference type="NCBI Taxonomy" id="45464"/>
    <lineage>
        <taxon>Eukaryota</taxon>
        <taxon>Metazoa</taxon>
        <taxon>Ecdysozoa</taxon>
        <taxon>Nematoda</taxon>
        <taxon>Chromadorea</taxon>
        <taxon>Rhabditida</taxon>
        <taxon>Rhabditina</taxon>
        <taxon>Rhabditomorpha</taxon>
        <taxon>Strongyloidea</taxon>
        <taxon>Trichostrongylidae</taxon>
        <taxon>Teladorsagia</taxon>
    </lineage>
</organism>
<dbReference type="OrthoDB" id="2195431at2759"/>
<comment type="subcellular location">
    <subcellularLocation>
        <location evidence="1">Nucleus</location>
    </subcellularLocation>
</comment>
<dbReference type="GO" id="GO:0005634">
    <property type="term" value="C:nucleus"/>
    <property type="evidence" value="ECO:0007669"/>
    <property type="project" value="UniProtKB-SubCell"/>
</dbReference>
<dbReference type="Pfam" id="PF00004">
    <property type="entry name" value="AAA"/>
    <property type="match status" value="1"/>
</dbReference>
<gene>
    <name evidence="5" type="ORF">TELCIR_23646</name>
</gene>
<feature type="non-terminal residue" evidence="5">
    <location>
        <position position="226"/>
    </location>
</feature>
<protein>
    <recommendedName>
        <fullName evidence="4">AAA+ ATPase domain-containing protein</fullName>
    </recommendedName>
</protein>
<evidence type="ECO:0000256" key="1">
    <source>
        <dbReference type="ARBA" id="ARBA00004123"/>
    </source>
</evidence>
<dbReference type="InterPro" id="IPR053016">
    <property type="entry name" value="CTF18-RFC_complex"/>
</dbReference>
<dbReference type="InterPro" id="IPR003959">
    <property type="entry name" value="ATPase_AAA_core"/>
</dbReference>
<dbReference type="AlphaFoldDB" id="A0A2G9TAI1"/>
<dbReference type="PANTHER" id="PTHR46765:SF1">
    <property type="entry name" value="P-LOOP CONTAINING NUCLEOSIDE TRIPHOSPHATE HYDROLASES SUPERFAMILY PROTEIN"/>
    <property type="match status" value="1"/>
</dbReference>
<dbReference type="GO" id="GO:0016887">
    <property type="term" value="F:ATP hydrolysis activity"/>
    <property type="evidence" value="ECO:0007669"/>
    <property type="project" value="InterPro"/>
</dbReference>
<dbReference type="GO" id="GO:0005524">
    <property type="term" value="F:ATP binding"/>
    <property type="evidence" value="ECO:0007669"/>
    <property type="project" value="InterPro"/>
</dbReference>
<dbReference type="Gene3D" id="3.40.50.300">
    <property type="entry name" value="P-loop containing nucleotide triphosphate hydrolases"/>
    <property type="match status" value="1"/>
</dbReference>
<reference evidence="5 6" key="1">
    <citation type="submission" date="2015-09" db="EMBL/GenBank/DDBJ databases">
        <title>Draft genome of the parasitic nematode Teladorsagia circumcincta isolate WARC Sus (inbred).</title>
        <authorList>
            <person name="Mitreva M."/>
        </authorList>
    </citation>
    <scope>NUCLEOTIDE SEQUENCE [LARGE SCALE GENOMIC DNA]</scope>
    <source>
        <strain evidence="5 6">S</strain>
    </source>
</reference>
<dbReference type="InterPro" id="IPR027417">
    <property type="entry name" value="P-loop_NTPase"/>
</dbReference>
<dbReference type="CDD" id="cd00009">
    <property type="entry name" value="AAA"/>
    <property type="match status" value="1"/>
</dbReference>
<dbReference type="EMBL" id="KZ390235">
    <property type="protein sequence ID" value="PIO54977.1"/>
    <property type="molecule type" value="Genomic_DNA"/>
</dbReference>
<keyword evidence="2" id="KW-0539">Nucleus</keyword>